<dbReference type="PROSITE" id="PS50905">
    <property type="entry name" value="FERRITIN_LIKE"/>
    <property type="match status" value="1"/>
</dbReference>
<dbReference type="CDD" id="cd01056">
    <property type="entry name" value="Euk_Ferritin"/>
    <property type="match status" value="1"/>
</dbReference>
<dbReference type="Gene3D" id="1.20.1260.10">
    <property type="match status" value="1"/>
</dbReference>
<evidence type="ECO:0000259" key="10">
    <source>
        <dbReference type="PROSITE" id="PS50905"/>
    </source>
</evidence>
<evidence type="ECO:0000256" key="2">
    <source>
        <dbReference type="ARBA" id="ARBA00022434"/>
    </source>
</evidence>
<dbReference type="GO" id="GO:0008199">
    <property type="term" value="F:ferric iron binding"/>
    <property type="evidence" value="ECO:0007669"/>
    <property type="project" value="InterPro"/>
</dbReference>
<dbReference type="GO" id="GO:0005737">
    <property type="term" value="C:cytoplasm"/>
    <property type="evidence" value="ECO:0007669"/>
    <property type="project" value="TreeGrafter"/>
</dbReference>
<dbReference type="GO" id="GO:0006879">
    <property type="term" value="P:intracellular iron ion homeostasis"/>
    <property type="evidence" value="ECO:0007669"/>
    <property type="project" value="UniProtKB-KW"/>
</dbReference>
<sequence length="229" mass="26044">MVDIVQQNFSPEINTHIVNLTRLNLNASYIYQAYASYFERADVSLPGFEGFFDHQSLEKKEHANILIKYINARGGHAQFSQLDLVTVCNLAWSQSKDDSSSLHDPEQGMCICNFVATGEANKNCAPNKNRKNWYEGRMALVDALVVERYINKELQELHKAATRKKDADLAHYLEHYLMGDLIQDIYQLAQHVTRLRLFALKGGKNYKLGEYILDQELQSSVSGEAAARV</sequence>
<feature type="binding site" evidence="8">
    <location>
        <position position="147"/>
    </location>
    <ligand>
        <name>Fe cation</name>
        <dbReference type="ChEBI" id="CHEBI:24875"/>
        <label>1</label>
    </ligand>
</feature>
<dbReference type="InterPro" id="IPR001519">
    <property type="entry name" value="Ferritin"/>
</dbReference>
<reference evidence="11 12" key="1">
    <citation type="journal article" date="2021" name="Elife">
        <title>Chloroplast acquisition without the gene transfer in kleptoplastic sea slugs, Plakobranchus ocellatus.</title>
        <authorList>
            <person name="Maeda T."/>
            <person name="Takahashi S."/>
            <person name="Yoshida T."/>
            <person name="Shimamura S."/>
            <person name="Takaki Y."/>
            <person name="Nagai Y."/>
            <person name="Toyoda A."/>
            <person name="Suzuki Y."/>
            <person name="Arimoto A."/>
            <person name="Ishii H."/>
            <person name="Satoh N."/>
            <person name="Nishiyama T."/>
            <person name="Hasebe M."/>
            <person name="Maruyama T."/>
            <person name="Minagawa J."/>
            <person name="Obokata J."/>
            <person name="Shigenobu S."/>
        </authorList>
    </citation>
    <scope>NUCLEOTIDE SEQUENCE [LARGE SCALE GENOMIC DNA]</scope>
</reference>
<comment type="function">
    <text evidence="6">Stores iron in a soluble, non-toxic, readily available form. Important for iron homeostasis. Has ferroxidase activity. Iron is taken up in the ferrous form and deposited as ferric hydroxides after oxidation.</text>
</comment>
<dbReference type="PANTHER" id="PTHR11431:SF75">
    <property type="entry name" value="FERRITIN"/>
    <property type="match status" value="1"/>
</dbReference>
<feature type="binding site" evidence="8">
    <location>
        <position position="62"/>
    </location>
    <ligand>
        <name>Fe cation</name>
        <dbReference type="ChEBI" id="CHEBI:24875"/>
        <label>1</label>
    </ligand>
</feature>
<gene>
    <name evidence="11" type="ORF">ElyMa_005177900</name>
</gene>
<evidence type="ECO:0000313" key="11">
    <source>
        <dbReference type="EMBL" id="GFS25214.1"/>
    </source>
</evidence>
<dbReference type="SUPFAM" id="SSF47240">
    <property type="entry name" value="Ferritin-like"/>
    <property type="match status" value="1"/>
</dbReference>
<evidence type="ECO:0000256" key="4">
    <source>
        <dbReference type="ARBA" id="ARBA00023002"/>
    </source>
</evidence>
<comment type="function">
    <text evidence="9">Stores iron in a soluble, non-toxic, readily available form. Important for iron homeostasis. Iron is taken up in the ferrous form and deposited as ferric hydroxides after oxidation.</text>
</comment>
<evidence type="ECO:0000256" key="6">
    <source>
        <dbReference type="ARBA" id="ARBA00025111"/>
    </source>
</evidence>
<dbReference type="Pfam" id="PF00210">
    <property type="entry name" value="Ferritin"/>
    <property type="match status" value="1"/>
</dbReference>
<name>A0AAV4JR16_9GAST</name>
<dbReference type="PANTHER" id="PTHR11431">
    <property type="entry name" value="FERRITIN"/>
    <property type="match status" value="1"/>
</dbReference>
<keyword evidence="4 9" id="KW-0560">Oxidoreductase</keyword>
<dbReference type="InterPro" id="IPR008331">
    <property type="entry name" value="Ferritin_DPS_dom"/>
</dbReference>
<dbReference type="InterPro" id="IPR009078">
    <property type="entry name" value="Ferritin-like_SF"/>
</dbReference>
<dbReference type="GO" id="GO:0006826">
    <property type="term" value="P:iron ion transport"/>
    <property type="evidence" value="ECO:0007669"/>
    <property type="project" value="InterPro"/>
</dbReference>
<proteinExistence type="inferred from homology"/>
<evidence type="ECO:0000313" key="12">
    <source>
        <dbReference type="Proteomes" id="UP000762676"/>
    </source>
</evidence>
<organism evidence="11 12">
    <name type="scientific">Elysia marginata</name>
    <dbReference type="NCBI Taxonomy" id="1093978"/>
    <lineage>
        <taxon>Eukaryota</taxon>
        <taxon>Metazoa</taxon>
        <taxon>Spiralia</taxon>
        <taxon>Lophotrochozoa</taxon>
        <taxon>Mollusca</taxon>
        <taxon>Gastropoda</taxon>
        <taxon>Heterobranchia</taxon>
        <taxon>Euthyneura</taxon>
        <taxon>Panpulmonata</taxon>
        <taxon>Sacoglossa</taxon>
        <taxon>Placobranchoidea</taxon>
        <taxon>Plakobranchidae</taxon>
        <taxon>Elysia</taxon>
    </lineage>
</organism>
<keyword evidence="3 8" id="KW-0479">Metal-binding</keyword>
<evidence type="ECO:0000256" key="7">
    <source>
        <dbReference type="ARBA" id="ARBA00047990"/>
    </source>
</evidence>
<comment type="catalytic activity">
    <reaction evidence="7 9">
        <text>4 Fe(2+) + O2 + 4 H(+) = 4 Fe(3+) + 2 H2O</text>
        <dbReference type="Rhea" id="RHEA:11148"/>
        <dbReference type="ChEBI" id="CHEBI:15377"/>
        <dbReference type="ChEBI" id="CHEBI:15378"/>
        <dbReference type="ChEBI" id="CHEBI:15379"/>
        <dbReference type="ChEBI" id="CHEBI:29033"/>
        <dbReference type="ChEBI" id="CHEBI:29034"/>
        <dbReference type="EC" id="1.16.3.1"/>
    </reaction>
</comment>
<evidence type="ECO:0000256" key="1">
    <source>
        <dbReference type="ARBA" id="ARBA00007513"/>
    </source>
</evidence>
<dbReference type="Proteomes" id="UP000762676">
    <property type="component" value="Unassembled WGS sequence"/>
</dbReference>
<comment type="caution">
    <text evidence="11">The sequence shown here is derived from an EMBL/GenBank/DDBJ whole genome shotgun (WGS) entry which is preliminary data.</text>
</comment>
<evidence type="ECO:0000256" key="8">
    <source>
        <dbReference type="PIRSR" id="PIRSR601519-1"/>
    </source>
</evidence>
<dbReference type="AlphaFoldDB" id="A0AAV4JR16"/>
<evidence type="ECO:0000256" key="9">
    <source>
        <dbReference type="RuleBase" id="RU361145"/>
    </source>
</evidence>
<dbReference type="InterPro" id="IPR009040">
    <property type="entry name" value="Ferritin-like_diiron"/>
</dbReference>
<feature type="domain" description="Ferritin-like diiron" evidence="10">
    <location>
        <begin position="7"/>
        <end position="199"/>
    </location>
</feature>
<dbReference type="EC" id="1.16.3.1" evidence="9"/>
<dbReference type="GO" id="GO:0004322">
    <property type="term" value="F:ferroxidase activity"/>
    <property type="evidence" value="ECO:0007669"/>
    <property type="project" value="UniProtKB-EC"/>
</dbReference>
<evidence type="ECO:0000256" key="5">
    <source>
        <dbReference type="ARBA" id="ARBA00023004"/>
    </source>
</evidence>
<keyword evidence="2 9" id="KW-0409">Iron storage</keyword>
<dbReference type="GO" id="GO:0008198">
    <property type="term" value="F:ferrous iron binding"/>
    <property type="evidence" value="ECO:0007669"/>
    <property type="project" value="TreeGrafter"/>
</dbReference>
<dbReference type="EMBL" id="BMAT01010358">
    <property type="protein sequence ID" value="GFS25214.1"/>
    <property type="molecule type" value="Genomic_DNA"/>
</dbReference>
<evidence type="ECO:0000256" key="3">
    <source>
        <dbReference type="ARBA" id="ARBA00022723"/>
    </source>
</evidence>
<comment type="similarity">
    <text evidence="1 9">Belongs to the ferritin family.</text>
</comment>
<dbReference type="InterPro" id="IPR012347">
    <property type="entry name" value="Ferritin-like"/>
</dbReference>
<protein>
    <recommendedName>
        <fullName evidence="9">Ferritin</fullName>
        <ecNumber evidence="9">1.16.3.1</ecNumber>
    </recommendedName>
</protein>
<keyword evidence="12" id="KW-1185">Reference proteome</keyword>
<keyword evidence="5 8" id="KW-0408">Iron</keyword>
<accession>A0AAV4JR16</accession>